<accession>A0ABQ4N6U1</accession>
<gene>
    <name evidence="1" type="ORF">PACILC2_24930</name>
</gene>
<dbReference type="Proteomes" id="UP000680304">
    <property type="component" value="Unassembled WGS sequence"/>
</dbReference>
<comment type="caution">
    <text evidence="1">The sequence shown here is derived from an EMBL/GenBank/DDBJ whole genome shotgun (WGS) entry which is preliminary data.</text>
</comment>
<dbReference type="EMBL" id="BOVJ01000075">
    <property type="protein sequence ID" value="GIQ63925.1"/>
    <property type="molecule type" value="Genomic_DNA"/>
</dbReference>
<evidence type="ECO:0000313" key="1">
    <source>
        <dbReference type="EMBL" id="GIQ63925.1"/>
    </source>
</evidence>
<name>A0ABQ4N6U1_9BACL</name>
<proteinExistence type="predicted"/>
<dbReference type="RefSeq" id="WP_213528903.1">
    <property type="nucleotide sequence ID" value="NZ_BOVJ01000075.1"/>
</dbReference>
<reference evidence="1 2" key="1">
    <citation type="submission" date="2021-04" db="EMBL/GenBank/DDBJ databases">
        <title>Draft genome sequence of Paenibacillus cisolokensis, LC2-13A.</title>
        <authorList>
            <person name="Uke A."/>
            <person name="Chhe C."/>
            <person name="Baramee S."/>
            <person name="Kosugi A."/>
        </authorList>
    </citation>
    <scope>NUCLEOTIDE SEQUENCE [LARGE SCALE GENOMIC DNA]</scope>
    <source>
        <strain evidence="1 2">LC2-13A</strain>
    </source>
</reference>
<protein>
    <submittedName>
        <fullName evidence="1">Uncharacterized protein</fullName>
    </submittedName>
</protein>
<evidence type="ECO:0000313" key="2">
    <source>
        <dbReference type="Proteomes" id="UP000680304"/>
    </source>
</evidence>
<sequence>MELRKLEPSTDILTFNEFMERAKLLISGMKRRGEKAYYVVFEVLGEKDYQKRVVYEKLTQLLLQSVRVNYDLVGNGGHNRIIVFLSNTGEEGVQIVLQRLAQKVDAEYNLTMNDFVYSIHDVADDFAAFSEAMASWRRGHAAS</sequence>
<organism evidence="1 2">
    <name type="scientific">Paenibacillus cisolokensis</name>
    <dbReference type="NCBI Taxonomy" id="1658519"/>
    <lineage>
        <taxon>Bacteria</taxon>
        <taxon>Bacillati</taxon>
        <taxon>Bacillota</taxon>
        <taxon>Bacilli</taxon>
        <taxon>Bacillales</taxon>
        <taxon>Paenibacillaceae</taxon>
        <taxon>Paenibacillus</taxon>
    </lineage>
</organism>
<keyword evidence="2" id="KW-1185">Reference proteome</keyword>